<organism evidence="2 3">
    <name type="scientific">Enterococcus pallens ATCC BAA-351</name>
    <dbReference type="NCBI Taxonomy" id="1158607"/>
    <lineage>
        <taxon>Bacteria</taxon>
        <taxon>Bacillati</taxon>
        <taxon>Bacillota</taxon>
        <taxon>Bacilli</taxon>
        <taxon>Lactobacillales</taxon>
        <taxon>Enterococcaceae</taxon>
        <taxon>Enterococcus</taxon>
    </lineage>
</organism>
<dbReference type="Proteomes" id="UP000013782">
    <property type="component" value="Unassembled WGS sequence"/>
</dbReference>
<evidence type="ECO:0000313" key="2">
    <source>
        <dbReference type="EMBL" id="EOH90941.1"/>
    </source>
</evidence>
<dbReference type="AlphaFoldDB" id="R2SDM2"/>
<dbReference type="eggNOG" id="ENOG50306RT">
    <property type="taxonomic scope" value="Bacteria"/>
</dbReference>
<keyword evidence="1" id="KW-0812">Transmembrane</keyword>
<proteinExistence type="predicted"/>
<reference evidence="2 3" key="1">
    <citation type="submission" date="2013-02" db="EMBL/GenBank/DDBJ databases">
        <title>The Genome Sequence of Enterococcus pallens BAA-351.</title>
        <authorList>
            <consortium name="The Broad Institute Genome Sequencing Platform"/>
            <consortium name="The Broad Institute Genome Sequencing Center for Infectious Disease"/>
            <person name="Earl A.M."/>
            <person name="Gilmore M.S."/>
            <person name="Lebreton F."/>
            <person name="Walker B."/>
            <person name="Young S.K."/>
            <person name="Zeng Q."/>
            <person name="Gargeya S."/>
            <person name="Fitzgerald M."/>
            <person name="Haas B."/>
            <person name="Abouelleil A."/>
            <person name="Alvarado L."/>
            <person name="Arachchi H.M."/>
            <person name="Berlin A.M."/>
            <person name="Chapman S.B."/>
            <person name="Dewar J."/>
            <person name="Goldberg J."/>
            <person name="Griggs A."/>
            <person name="Gujja S."/>
            <person name="Hansen M."/>
            <person name="Howarth C."/>
            <person name="Imamovic A."/>
            <person name="Larimer J."/>
            <person name="McCowan C."/>
            <person name="Murphy C."/>
            <person name="Neiman D."/>
            <person name="Pearson M."/>
            <person name="Priest M."/>
            <person name="Roberts A."/>
            <person name="Saif S."/>
            <person name="Shea T."/>
            <person name="Sisk P."/>
            <person name="Sykes S."/>
            <person name="Wortman J."/>
            <person name="Nusbaum C."/>
            <person name="Birren B."/>
        </authorList>
    </citation>
    <scope>NUCLEOTIDE SEQUENCE [LARGE SCALE GENOMIC DNA]</scope>
    <source>
        <strain evidence="2 3">ATCC BAA-351</strain>
    </source>
</reference>
<protein>
    <submittedName>
        <fullName evidence="2">Uncharacterized protein</fullName>
    </submittedName>
</protein>
<evidence type="ECO:0000313" key="3">
    <source>
        <dbReference type="Proteomes" id="UP000013782"/>
    </source>
</evidence>
<dbReference type="PATRIC" id="fig|1158607.3.peg.3474"/>
<dbReference type="OrthoDB" id="2193747at2"/>
<evidence type="ECO:0000256" key="1">
    <source>
        <dbReference type="SAM" id="Phobius"/>
    </source>
</evidence>
<feature type="transmembrane region" description="Helical" evidence="1">
    <location>
        <begin position="15"/>
        <end position="38"/>
    </location>
</feature>
<accession>R2SDM2</accession>
<dbReference type="EMBL" id="AJAQ01000035">
    <property type="protein sequence ID" value="EOH90941.1"/>
    <property type="molecule type" value="Genomic_DNA"/>
</dbReference>
<dbReference type="RefSeq" id="WP_010758457.1">
    <property type="nucleotide sequence ID" value="NZ_ASWD01000004.1"/>
</dbReference>
<keyword evidence="1" id="KW-1133">Transmembrane helix</keyword>
<keyword evidence="1" id="KW-0472">Membrane</keyword>
<gene>
    <name evidence="2" type="ORF">UAU_03480</name>
</gene>
<comment type="caution">
    <text evidence="2">The sequence shown here is derived from an EMBL/GenBank/DDBJ whole genome shotgun (WGS) entry which is preliminary data.</text>
</comment>
<keyword evidence="3" id="KW-1185">Reference proteome</keyword>
<name>R2SDM2_9ENTE</name>
<sequence>MSSQKKQKWYYKKRFYLPISIILGIIGFSPMFSSLLGVKHDDEFNPNYYKNKDEPLFRKKQK</sequence>
<dbReference type="HOGENOM" id="CLU_198897_1_0_9"/>